<comment type="caution">
    <text evidence="12">The sequence shown here is derived from an EMBL/GenBank/DDBJ whole genome shotgun (WGS) entry which is preliminary data.</text>
</comment>
<dbReference type="Gene3D" id="3.30.450.40">
    <property type="match status" value="1"/>
</dbReference>
<evidence type="ECO:0000256" key="8">
    <source>
        <dbReference type="ARBA" id="ARBA00023012"/>
    </source>
</evidence>
<dbReference type="Pfam" id="PF02518">
    <property type="entry name" value="HATPase_c"/>
    <property type="match status" value="1"/>
</dbReference>
<dbReference type="PANTHER" id="PTHR24421">
    <property type="entry name" value="NITRATE/NITRITE SENSOR PROTEIN NARX-RELATED"/>
    <property type="match status" value="1"/>
</dbReference>
<evidence type="ECO:0000256" key="1">
    <source>
        <dbReference type="ARBA" id="ARBA00000085"/>
    </source>
</evidence>
<keyword evidence="13" id="KW-1185">Reference proteome</keyword>
<dbReference type="PANTHER" id="PTHR24421:SF10">
    <property type="entry name" value="NITRATE_NITRITE SENSOR PROTEIN NARQ"/>
    <property type="match status" value="1"/>
</dbReference>
<dbReference type="SUPFAM" id="SSF55781">
    <property type="entry name" value="GAF domain-like"/>
    <property type="match status" value="1"/>
</dbReference>
<feature type="transmembrane region" description="Helical" evidence="9">
    <location>
        <begin position="202"/>
        <end position="223"/>
    </location>
</feature>
<dbReference type="Gene3D" id="1.20.5.1930">
    <property type="match status" value="1"/>
</dbReference>
<evidence type="ECO:0000256" key="10">
    <source>
        <dbReference type="SAM" id="SignalP"/>
    </source>
</evidence>
<accession>A0ABP6QJI9</accession>
<keyword evidence="9" id="KW-0812">Transmembrane</keyword>
<dbReference type="EC" id="2.7.13.3" evidence="2"/>
<evidence type="ECO:0000256" key="4">
    <source>
        <dbReference type="ARBA" id="ARBA00022679"/>
    </source>
</evidence>
<dbReference type="Proteomes" id="UP001501237">
    <property type="component" value="Unassembled WGS sequence"/>
</dbReference>
<protein>
    <recommendedName>
        <fullName evidence="2">histidine kinase</fullName>
        <ecNumber evidence="2">2.7.13.3</ecNumber>
    </recommendedName>
</protein>
<dbReference type="InterPro" id="IPR029016">
    <property type="entry name" value="GAF-like_dom_sf"/>
</dbReference>
<feature type="transmembrane region" description="Helical" evidence="9">
    <location>
        <begin position="259"/>
        <end position="280"/>
    </location>
</feature>
<evidence type="ECO:0000313" key="12">
    <source>
        <dbReference type="EMBL" id="GAA3235762.1"/>
    </source>
</evidence>
<dbReference type="RefSeq" id="WP_344837083.1">
    <property type="nucleotide sequence ID" value="NZ_BAAAUV010000029.1"/>
</dbReference>
<evidence type="ECO:0000256" key="2">
    <source>
        <dbReference type="ARBA" id="ARBA00012438"/>
    </source>
</evidence>
<evidence type="ECO:0000313" key="13">
    <source>
        <dbReference type="Proteomes" id="UP001501237"/>
    </source>
</evidence>
<name>A0ABP6QJI9_9ACTN</name>
<feature type="transmembrane region" description="Helical" evidence="9">
    <location>
        <begin position="71"/>
        <end position="94"/>
    </location>
</feature>
<dbReference type="Pfam" id="PF07730">
    <property type="entry name" value="HisKA_3"/>
    <property type="match status" value="1"/>
</dbReference>
<dbReference type="SUPFAM" id="SSF55874">
    <property type="entry name" value="ATPase domain of HSP90 chaperone/DNA topoisomerase II/histidine kinase"/>
    <property type="match status" value="1"/>
</dbReference>
<sequence>MRTDRILRSLAIVLGLLGLAATAGAAWTDHLNDGRTIPGPLDWSYWGSALSGLSLLLPGSVLAVRMPRHWLTWLLIACGASSVLAALGTCYATYSLLSHDGDLPLTWAAIITGGRFGPLVHFAIPALMVLFPDGLPRRLGQRILAAIGLTLISVAIGSVLTLPWQAQTEPGVVPHPALARFELDPFTPPGLDRIATPLTDRLFGIAFVTGALLVIAVFVSGYRAAGGAGRAQRRWMLLALIANLLFVVLAISFPDMPAGTWDVVFVLENMLLSAAAIIAITRYRLYDVDLLLGWTLLYAVLAAAVVAIDLAVFVAVQSLVRDRVAGVAAAGVVAVLYSPLRVRLQRLVNRLLTGRGDPYEVVSALARRLEESPGPEDLLEETARGVAAAYRSPYVRVELDRADGTTLIVEEGTARADAVVLPFGYRDAAIGRLALVPRRGTRLSEEDQRLLADVVRQAAAAVRATALTEELQRSREGLVTGIAEERRRLRRDLHDGLGPSLAAAGLKIQAARNLAGRDAERADRTLTEVGADLTTVLGDVRRLVHDLRPPALDQFGLLGAIRQQAARFGGGALAVTVTADGDTAGLPAAVEVAVFRIVGEALSNVARHAAATRCTVVLARTETAIRAEITDDGRGVPAGALVGVGIVAMRERAAELGGSCLIEAVAGGGTRVRADLPAMMGATPEQGAA</sequence>
<organism evidence="12 13">
    <name type="scientific">Actinocorallia longicatena</name>
    <dbReference type="NCBI Taxonomy" id="111803"/>
    <lineage>
        <taxon>Bacteria</taxon>
        <taxon>Bacillati</taxon>
        <taxon>Actinomycetota</taxon>
        <taxon>Actinomycetes</taxon>
        <taxon>Streptosporangiales</taxon>
        <taxon>Thermomonosporaceae</taxon>
        <taxon>Actinocorallia</taxon>
    </lineage>
</organism>
<keyword evidence="3" id="KW-0597">Phosphoprotein</keyword>
<keyword evidence="5" id="KW-0547">Nucleotide-binding</keyword>
<reference evidence="13" key="1">
    <citation type="journal article" date="2019" name="Int. J. Syst. Evol. Microbiol.">
        <title>The Global Catalogue of Microorganisms (GCM) 10K type strain sequencing project: providing services to taxonomists for standard genome sequencing and annotation.</title>
        <authorList>
            <consortium name="The Broad Institute Genomics Platform"/>
            <consortium name="The Broad Institute Genome Sequencing Center for Infectious Disease"/>
            <person name="Wu L."/>
            <person name="Ma J."/>
        </authorList>
    </citation>
    <scope>NUCLEOTIDE SEQUENCE [LARGE SCALE GENOMIC DNA]</scope>
    <source>
        <strain evidence="13">JCM 9377</strain>
    </source>
</reference>
<feature type="domain" description="Histidine kinase/HSP90-like ATPase" evidence="11">
    <location>
        <begin position="589"/>
        <end position="680"/>
    </location>
</feature>
<dbReference type="Gene3D" id="3.30.565.10">
    <property type="entry name" value="Histidine kinase-like ATPase, C-terminal domain"/>
    <property type="match status" value="1"/>
</dbReference>
<dbReference type="InterPro" id="IPR050482">
    <property type="entry name" value="Sensor_HK_TwoCompSys"/>
</dbReference>
<dbReference type="EMBL" id="BAAAUV010000029">
    <property type="protein sequence ID" value="GAA3235762.1"/>
    <property type="molecule type" value="Genomic_DNA"/>
</dbReference>
<dbReference type="CDD" id="cd16917">
    <property type="entry name" value="HATPase_UhpB-NarQ-NarX-like"/>
    <property type="match status" value="1"/>
</dbReference>
<keyword evidence="6" id="KW-0418">Kinase</keyword>
<evidence type="ECO:0000256" key="3">
    <source>
        <dbReference type="ARBA" id="ARBA00022553"/>
    </source>
</evidence>
<evidence type="ECO:0000259" key="11">
    <source>
        <dbReference type="SMART" id="SM00387"/>
    </source>
</evidence>
<dbReference type="InterPro" id="IPR036890">
    <property type="entry name" value="HATPase_C_sf"/>
</dbReference>
<keyword evidence="10" id="KW-0732">Signal</keyword>
<feature type="transmembrane region" description="Helical" evidence="9">
    <location>
        <begin position="292"/>
        <end position="317"/>
    </location>
</feature>
<gene>
    <name evidence="12" type="ORF">GCM10010468_69680</name>
</gene>
<keyword evidence="8" id="KW-0902">Two-component regulatory system</keyword>
<dbReference type="InterPro" id="IPR011712">
    <property type="entry name" value="Sig_transdc_His_kin_sub3_dim/P"/>
</dbReference>
<feature type="chain" id="PRO_5045472950" description="histidine kinase" evidence="10">
    <location>
        <begin position="26"/>
        <end position="689"/>
    </location>
</feature>
<feature type="transmembrane region" description="Helical" evidence="9">
    <location>
        <begin position="235"/>
        <end position="253"/>
    </location>
</feature>
<keyword evidence="4" id="KW-0808">Transferase</keyword>
<feature type="transmembrane region" description="Helical" evidence="9">
    <location>
        <begin position="106"/>
        <end position="131"/>
    </location>
</feature>
<feature type="signal peptide" evidence="10">
    <location>
        <begin position="1"/>
        <end position="25"/>
    </location>
</feature>
<evidence type="ECO:0000256" key="7">
    <source>
        <dbReference type="ARBA" id="ARBA00022840"/>
    </source>
</evidence>
<evidence type="ECO:0000256" key="6">
    <source>
        <dbReference type="ARBA" id="ARBA00022777"/>
    </source>
</evidence>
<proteinExistence type="predicted"/>
<feature type="transmembrane region" description="Helical" evidence="9">
    <location>
        <begin position="44"/>
        <end position="64"/>
    </location>
</feature>
<evidence type="ECO:0000256" key="9">
    <source>
        <dbReference type="SAM" id="Phobius"/>
    </source>
</evidence>
<dbReference type="SMART" id="SM00387">
    <property type="entry name" value="HATPase_c"/>
    <property type="match status" value="1"/>
</dbReference>
<keyword evidence="9" id="KW-1133">Transmembrane helix</keyword>
<feature type="transmembrane region" description="Helical" evidence="9">
    <location>
        <begin position="143"/>
        <end position="164"/>
    </location>
</feature>
<keyword evidence="7" id="KW-0067">ATP-binding</keyword>
<keyword evidence="9" id="KW-0472">Membrane</keyword>
<evidence type="ECO:0000256" key="5">
    <source>
        <dbReference type="ARBA" id="ARBA00022741"/>
    </source>
</evidence>
<dbReference type="InterPro" id="IPR003594">
    <property type="entry name" value="HATPase_dom"/>
</dbReference>
<comment type="catalytic activity">
    <reaction evidence="1">
        <text>ATP + protein L-histidine = ADP + protein N-phospho-L-histidine.</text>
        <dbReference type="EC" id="2.7.13.3"/>
    </reaction>
</comment>